<evidence type="ECO:0000313" key="2">
    <source>
        <dbReference type="Proteomes" id="UP000265520"/>
    </source>
</evidence>
<name>A0A392R9F6_9FABA</name>
<dbReference type="AlphaFoldDB" id="A0A392R9F6"/>
<dbReference type="EMBL" id="LXQA010195212">
    <property type="protein sequence ID" value="MCI32400.1"/>
    <property type="molecule type" value="Genomic_DNA"/>
</dbReference>
<accession>A0A392R9F6</accession>
<dbReference type="Proteomes" id="UP000265520">
    <property type="component" value="Unassembled WGS sequence"/>
</dbReference>
<proteinExistence type="predicted"/>
<organism evidence="1 2">
    <name type="scientific">Trifolium medium</name>
    <dbReference type="NCBI Taxonomy" id="97028"/>
    <lineage>
        <taxon>Eukaryota</taxon>
        <taxon>Viridiplantae</taxon>
        <taxon>Streptophyta</taxon>
        <taxon>Embryophyta</taxon>
        <taxon>Tracheophyta</taxon>
        <taxon>Spermatophyta</taxon>
        <taxon>Magnoliopsida</taxon>
        <taxon>eudicotyledons</taxon>
        <taxon>Gunneridae</taxon>
        <taxon>Pentapetalae</taxon>
        <taxon>rosids</taxon>
        <taxon>fabids</taxon>
        <taxon>Fabales</taxon>
        <taxon>Fabaceae</taxon>
        <taxon>Papilionoideae</taxon>
        <taxon>50 kb inversion clade</taxon>
        <taxon>NPAAA clade</taxon>
        <taxon>Hologalegina</taxon>
        <taxon>IRL clade</taxon>
        <taxon>Trifolieae</taxon>
        <taxon>Trifolium</taxon>
    </lineage>
</organism>
<protein>
    <submittedName>
        <fullName evidence="1">Uncharacterized protein</fullName>
    </submittedName>
</protein>
<comment type="caution">
    <text evidence="1">The sequence shown here is derived from an EMBL/GenBank/DDBJ whole genome shotgun (WGS) entry which is preliminary data.</text>
</comment>
<feature type="non-terminal residue" evidence="1">
    <location>
        <position position="34"/>
    </location>
</feature>
<reference evidence="1 2" key="1">
    <citation type="journal article" date="2018" name="Front. Plant Sci.">
        <title>Red Clover (Trifolium pratense) and Zigzag Clover (T. medium) - A Picture of Genomic Similarities and Differences.</title>
        <authorList>
            <person name="Dluhosova J."/>
            <person name="Istvanek J."/>
            <person name="Nedelnik J."/>
            <person name="Repkova J."/>
        </authorList>
    </citation>
    <scope>NUCLEOTIDE SEQUENCE [LARGE SCALE GENOMIC DNA]</scope>
    <source>
        <strain evidence="2">cv. 10/8</strain>
        <tissue evidence="1">Leaf</tissue>
    </source>
</reference>
<evidence type="ECO:0000313" key="1">
    <source>
        <dbReference type="EMBL" id="MCI32400.1"/>
    </source>
</evidence>
<keyword evidence="2" id="KW-1185">Reference proteome</keyword>
<sequence>MNTSMDFSSISEKMDSMHLWNVASALHRANGIIL</sequence>